<keyword evidence="2" id="KW-0472">Membrane</keyword>
<dbReference type="InterPro" id="IPR038765">
    <property type="entry name" value="Papain-like_cys_pep_sf"/>
</dbReference>
<keyword evidence="5" id="KW-1185">Reference proteome</keyword>
<feature type="region of interest" description="Disordered" evidence="1">
    <location>
        <begin position="555"/>
        <end position="617"/>
    </location>
</feature>
<protein>
    <submittedName>
        <fullName evidence="4">Transglutaminase-like superfamily protein</fullName>
    </submittedName>
</protein>
<comment type="caution">
    <text evidence="4">The sequence shown here is derived from an EMBL/GenBank/DDBJ whole genome shotgun (WGS) entry which is preliminary data.</text>
</comment>
<keyword evidence="2" id="KW-0812">Transmembrane</keyword>
<feature type="compositionally biased region" description="Low complexity" evidence="1">
    <location>
        <begin position="583"/>
        <end position="617"/>
    </location>
</feature>
<dbReference type="EMBL" id="FOZN01000001">
    <property type="protein sequence ID" value="SFR98800.1"/>
    <property type="molecule type" value="Genomic_DNA"/>
</dbReference>
<accession>A0AA94HKA2</accession>
<feature type="domain" description="Transglutaminase-like" evidence="3">
    <location>
        <begin position="488"/>
        <end position="557"/>
    </location>
</feature>
<keyword evidence="2" id="KW-1133">Transmembrane helix</keyword>
<feature type="transmembrane region" description="Helical" evidence="2">
    <location>
        <begin position="96"/>
        <end position="115"/>
    </location>
</feature>
<feature type="transmembrane region" description="Helical" evidence="2">
    <location>
        <begin position="237"/>
        <end position="256"/>
    </location>
</feature>
<feature type="transmembrane region" description="Helical" evidence="2">
    <location>
        <begin position="180"/>
        <end position="200"/>
    </location>
</feature>
<organism evidence="4 5">
    <name type="scientific">Agrococcus baldri</name>
    <dbReference type="NCBI Taxonomy" id="153730"/>
    <lineage>
        <taxon>Bacteria</taxon>
        <taxon>Bacillati</taxon>
        <taxon>Actinomycetota</taxon>
        <taxon>Actinomycetes</taxon>
        <taxon>Micrococcales</taxon>
        <taxon>Microbacteriaceae</taxon>
        <taxon>Agrococcus</taxon>
    </lineage>
</organism>
<dbReference type="InterPro" id="IPR021878">
    <property type="entry name" value="TgpA_N"/>
</dbReference>
<evidence type="ECO:0000313" key="5">
    <source>
        <dbReference type="Proteomes" id="UP000198506"/>
    </source>
</evidence>
<dbReference type="Proteomes" id="UP000198506">
    <property type="component" value="Unassembled WGS sequence"/>
</dbReference>
<dbReference type="AlphaFoldDB" id="A0AA94HKA2"/>
<dbReference type="Pfam" id="PF01841">
    <property type="entry name" value="Transglut_core"/>
    <property type="match status" value="1"/>
</dbReference>
<name>A0AA94HKA2_9MICO</name>
<feature type="transmembrane region" description="Helical" evidence="2">
    <location>
        <begin position="70"/>
        <end position="89"/>
    </location>
</feature>
<evidence type="ECO:0000256" key="2">
    <source>
        <dbReference type="SAM" id="Phobius"/>
    </source>
</evidence>
<reference evidence="4 5" key="1">
    <citation type="submission" date="2016-10" db="EMBL/GenBank/DDBJ databases">
        <authorList>
            <person name="Varghese N."/>
            <person name="Submissions S."/>
        </authorList>
    </citation>
    <scope>NUCLEOTIDE SEQUENCE [LARGE SCALE GENOMIC DNA]</scope>
    <source>
        <strain evidence="4 5">IAM 15147</strain>
    </source>
</reference>
<dbReference type="SMART" id="SM00460">
    <property type="entry name" value="TGc"/>
    <property type="match status" value="1"/>
</dbReference>
<evidence type="ECO:0000313" key="4">
    <source>
        <dbReference type="EMBL" id="SFR98800.1"/>
    </source>
</evidence>
<dbReference type="PANTHER" id="PTHR42736:SF1">
    <property type="entry name" value="PROTEIN-GLUTAMINE GAMMA-GLUTAMYLTRANSFERASE"/>
    <property type="match status" value="1"/>
</dbReference>
<feature type="transmembrane region" description="Helical" evidence="2">
    <location>
        <begin position="154"/>
        <end position="173"/>
    </location>
</feature>
<feature type="transmembrane region" description="Helical" evidence="2">
    <location>
        <begin position="44"/>
        <end position="64"/>
    </location>
</feature>
<dbReference type="InterPro" id="IPR002931">
    <property type="entry name" value="Transglutaminase-like"/>
</dbReference>
<dbReference type="RefSeq" id="WP_092915136.1">
    <property type="nucleotide sequence ID" value="NZ_FOZN01000001.1"/>
</dbReference>
<proteinExistence type="predicted"/>
<feature type="region of interest" description="Disordered" evidence="1">
    <location>
        <begin position="1"/>
        <end position="42"/>
    </location>
</feature>
<dbReference type="PANTHER" id="PTHR42736">
    <property type="entry name" value="PROTEIN-GLUTAMINE GAMMA-GLUTAMYLTRANSFERASE"/>
    <property type="match status" value="1"/>
</dbReference>
<sequence length="766" mass="78797">MSASELLRRGARRRQPDRDPGRAPALGSRQRPERASARSSTAQAGTVETIALAVLPIAWLWSAITVLGEAWLWPVVAAVATMTIAASLVRAVWPPLVASAAAALAGVAWVTGLTAPEQAILGIVPTPEAVLESLAVLNQGVIDIAWAQSTPLDATGAVLAVIVAAAVAVTVMTDVLGHGLRVPAVAVVVAAAPLLLPIAFRIDVPWWHALPGVIATAAVLVAPAIDERAAQPRGWVAPVALVAAAAVLSAAVPLVAPSPRESEFDLPTFQELFTPATPVLSTRIDLGDELRRPADRPVFTYSTTDGDPIVSRLMTLPEAGPEGFVALEPQPGSPQELVEGAGLGEPVRMTVRMGDVRAESLPTPERVAGLQAREGSSWDDANDALRISADVETRELEYTATGTRSLPLDQLPADAGSSGHDPYLAMPEAAAAIVTQGAALVDEGMSAAQRVQAVHGFMTEGLWNYSEQLDLPGFAGAGGDGWEALAGFLETRSGYCVHYASATAGLLRGAGVPARVVIGFLPGSDISGGWAVSTNDMHAWAEAWIDGAGWVRVETTPGAGTGVASPEGAEITQSPTPEPTPSETPEETAPPTASPTPSTAPTAPAPSDSAAPGAPSPGDGITIDPALLRALLIGLGVLLVLALPAIVRAVQRAVRLRRGATGGWAELRATLADLGTLLPASATPGQLQAALASRVEPAAAAAADRVRLTAERAAFDAGPRDRGVVDADVRTVRQALAAGAPWWRRTLAAVLPRSLAGIVARDDDEG</sequence>
<feature type="transmembrane region" description="Helical" evidence="2">
    <location>
        <begin position="626"/>
        <end position="647"/>
    </location>
</feature>
<dbReference type="SUPFAM" id="SSF54001">
    <property type="entry name" value="Cysteine proteinases"/>
    <property type="match status" value="1"/>
</dbReference>
<dbReference type="Gene3D" id="3.10.620.30">
    <property type="match status" value="1"/>
</dbReference>
<evidence type="ECO:0000259" key="3">
    <source>
        <dbReference type="SMART" id="SM00460"/>
    </source>
</evidence>
<dbReference type="Pfam" id="PF11992">
    <property type="entry name" value="TgpA_N"/>
    <property type="match status" value="1"/>
</dbReference>
<evidence type="ECO:0000256" key="1">
    <source>
        <dbReference type="SAM" id="MobiDB-lite"/>
    </source>
</evidence>
<dbReference type="InterPro" id="IPR052901">
    <property type="entry name" value="Bact_TGase-like"/>
</dbReference>
<gene>
    <name evidence="4" type="ORF">SAMN04487783_0273</name>
</gene>
<feature type="transmembrane region" description="Helical" evidence="2">
    <location>
        <begin position="206"/>
        <end position="225"/>
    </location>
</feature>